<dbReference type="PANTHER" id="PTHR12563:SF23">
    <property type="entry name" value="BCDNA.GH07066"/>
    <property type="match status" value="1"/>
</dbReference>
<dbReference type="Proteomes" id="UP000507470">
    <property type="component" value="Unassembled WGS sequence"/>
</dbReference>
<dbReference type="EC" id="2.3.1.15" evidence="8"/>
<evidence type="ECO:0000256" key="1">
    <source>
        <dbReference type="ARBA" id="ARBA00004370"/>
    </source>
</evidence>
<keyword evidence="5 8" id="KW-0012">Acyltransferase</keyword>
<comment type="subcellular location">
    <subcellularLocation>
        <location evidence="1">Membrane</location>
    </subcellularLocation>
</comment>
<dbReference type="GO" id="GO:0004366">
    <property type="term" value="F:glycerol-3-phosphate O-acyltransferase activity"/>
    <property type="evidence" value="ECO:0007669"/>
    <property type="project" value="UniProtKB-EC"/>
</dbReference>
<evidence type="ECO:0000259" key="7">
    <source>
        <dbReference type="SMART" id="SM00563"/>
    </source>
</evidence>
<gene>
    <name evidence="8" type="ORF">MCOR_34724</name>
</gene>
<dbReference type="InterPro" id="IPR002123">
    <property type="entry name" value="Plipid/glycerol_acylTrfase"/>
</dbReference>
<evidence type="ECO:0000256" key="5">
    <source>
        <dbReference type="ARBA" id="ARBA00023315"/>
    </source>
</evidence>
<dbReference type="InterPro" id="IPR041728">
    <property type="entry name" value="GPAT/DHAPAT_LPLAT"/>
</dbReference>
<dbReference type="GO" id="GO:0031966">
    <property type="term" value="C:mitochondrial membrane"/>
    <property type="evidence" value="ECO:0007669"/>
    <property type="project" value="TreeGrafter"/>
</dbReference>
<evidence type="ECO:0000313" key="8">
    <source>
        <dbReference type="EMBL" id="CAC5400553.1"/>
    </source>
</evidence>
<accession>A0A6J8CVN4</accession>
<sequence>MSVTPDLQAVYSKWENKGPGRRQPDTNTQKILEDGRQKWRDRYGDKIKPQTRRSSYKQKAIPTENVSYNVITQFKTMPTITADSFVTSRPLMGRCCSCVPYSQKDFSASAQNHGINNILNVTSGVRPKRFLDRRFKKLAYTFRRNTSHRYNDILMLVLTAPRYESNLMLVLTALRYESNLMLVLTDPRYESNLMLVLTDPRYESNLMLVLMAPRYESNLMLVLIAPRYESNLMLVLTAPRVSEAVKMKTEKVTSTKRKEKIEKNPAEILKVMKASISNRLLKITAWLLLKFLSVMLNGVHVHKNQLVVIKKASERGIPMIYLPLHLSHLDYILVTFILWNYDIKAPFVAAGDNLNIPGFNLILRGLGGFFIRRKLDKVAGQKDTIYRAVLHTYMQEILKSGEDLEFFIEGGRTRSGRAYHPKGGLLSVVMDTLHDGLIEDAYMVPISINYEKILDGNYCNEEMGLPKKQESFWGVVKGVVKVLSGNYGSVRVDFSHPFSLKEYIQRNANASMMSDDDLPDTPSPTGIKNDADTASPTGISNAADTPLPNGIRNDADTPSPTGIRNAADTPLPNGISKAGSCSSLYGTDIVIEDQRQSIESVAEHVLYYSVQSQSLMCTNLVAFLLLTKYREGTTVKQLIHDIDWLKEELRFRKRDVGFVGDTSEVLEYVLELLTENLVIKIGDTNIKPCTELPQIFELSYYANPVLSVFLLESVLACSVIFHCDIDMSSVTTQREDVTANREDILTTAQSLCKLLKYDFIFCPPCKRLEEELADALDELVTSEILKEHEDDNGCGDQHQKWARNLSATVSWDDDEENEDFSEQLLKVNAHRSDCFNKLLFLYTVLAPILESYYLTVLHISRDLAVELPEDSFIHILHTHAKKRVEKKLASFAESAALSTIKNAVKGFEDSNIVNVYYAGNIRMMELRDHYTVWNKLNYYLDLLESLRN</sequence>
<name>A0A6J8CVN4_MYTCO</name>
<keyword evidence="4" id="KW-0472">Membrane</keyword>
<evidence type="ECO:0000256" key="6">
    <source>
        <dbReference type="SAM" id="MobiDB-lite"/>
    </source>
</evidence>
<dbReference type="GO" id="GO:0006072">
    <property type="term" value="P:glycerol-3-phosphate metabolic process"/>
    <property type="evidence" value="ECO:0007669"/>
    <property type="project" value="TreeGrafter"/>
</dbReference>
<dbReference type="Pfam" id="PF01553">
    <property type="entry name" value="Acyltransferase"/>
    <property type="match status" value="1"/>
</dbReference>
<reference evidence="8 9" key="1">
    <citation type="submission" date="2020-06" db="EMBL/GenBank/DDBJ databases">
        <authorList>
            <person name="Li R."/>
            <person name="Bekaert M."/>
        </authorList>
    </citation>
    <scope>NUCLEOTIDE SEQUENCE [LARGE SCALE GENOMIC DNA]</scope>
    <source>
        <strain evidence="9">wild</strain>
    </source>
</reference>
<dbReference type="Pfam" id="PF19277">
    <property type="entry name" value="GPAT_C"/>
    <property type="match status" value="2"/>
</dbReference>
<keyword evidence="9" id="KW-1185">Reference proteome</keyword>
<dbReference type="InterPro" id="IPR022284">
    <property type="entry name" value="GPAT/DHAPAT"/>
</dbReference>
<dbReference type="GO" id="GO:0008654">
    <property type="term" value="P:phospholipid biosynthetic process"/>
    <property type="evidence" value="ECO:0007669"/>
    <property type="project" value="TreeGrafter"/>
</dbReference>
<proteinExistence type="inferred from homology"/>
<dbReference type="SUPFAM" id="SSF69593">
    <property type="entry name" value="Glycerol-3-phosphate (1)-acyltransferase"/>
    <property type="match status" value="1"/>
</dbReference>
<dbReference type="GO" id="GO:0019432">
    <property type="term" value="P:triglyceride biosynthetic process"/>
    <property type="evidence" value="ECO:0007669"/>
    <property type="project" value="TreeGrafter"/>
</dbReference>
<keyword evidence="3 8" id="KW-0808">Transferase</keyword>
<dbReference type="CDD" id="cd07993">
    <property type="entry name" value="LPLAT_DHAPAT-like"/>
    <property type="match status" value="1"/>
</dbReference>
<comment type="similarity">
    <text evidence="2">Belongs to the GPAT/DAPAT family.</text>
</comment>
<dbReference type="EMBL" id="CACVKT020006209">
    <property type="protein sequence ID" value="CAC5400553.1"/>
    <property type="molecule type" value="Genomic_DNA"/>
</dbReference>
<feature type="domain" description="Phospholipid/glycerol acyltransferase" evidence="7">
    <location>
        <begin position="319"/>
        <end position="451"/>
    </location>
</feature>
<organism evidence="8 9">
    <name type="scientific">Mytilus coruscus</name>
    <name type="common">Sea mussel</name>
    <dbReference type="NCBI Taxonomy" id="42192"/>
    <lineage>
        <taxon>Eukaryota</taxon>
        <taxon>Metazoa</taxon>
        <taxon>Spiralia</taxon>
        <taxon>Lophotrochozoa</taxon>
        <taxon>Mollusca</taxon>
        <taxon>Bivalvia</taxon>
        <taxon>Autobranchia</taxon>
        <taxon>Pteriomorphia</taxon>
        <taxon>Mytilida</taxon>
        <taxon>Mytiloidea</taxon>
        <taxon>Mytilidae</taxon>
        <taxon>Mytilinae</taxon>
        <taxon>Mytilus</taxon>
    </lineage>
</organism>
<evidence type="ECO:0000256" key="4">
    <source>
        <dbReference type="ARBA" id="ARBA00023136"/>
    </source>
</evidence>
<feature type="region of interest" description="Disordered" evidence="6">
    <location>
        <begin position="12"/>
        <end position="56"/>
    </location>
</feature>
<dbReference type="PANTHER" id="PTHR12563">
    <property type="entry name" value="GLYCEROL-3-PHOSPHATE ACYLTRANSFERASE"/>
    <property type="match status" value="1"/>
</dbReference>
<evidence type="ECO:0000256" key="3">
    <source>
        <dbReference type="ARBA" id="ARBA00022679"/>
    </source>
</evidence>
<feature type="compositionally biased region" description="Polar residues" evidence="6">
    <location>
        <begin position="532"/>
        <end position="543"/>
    </location>
</feature>
<dbReference type="SMART" id="SM00563">
    <property type="entry name" value="PlsC"/>
    <property type="match status" value="1"/>
</dbReference>
<dbReference type="AlphaFoldDB" id="A0A6J8CVN4"/>
<feature type="compositionally biased region" description="Basic and acidic residues" evidence="6">
    <location>
        <begin position="14"/>
        <end position="24"/>
    </location>
</feature>
<feature type="region of interest" description="Disordered" evidence="6">
    <location>
        <begin position="512"/>
        <end position="571"/>
    </location>
</feature>
<protein>
    <submittedName>
        <fullName evidence="8">GPAT1_2</fullName>
        <ecNumber evidence="8">2.3.1.15</ecNumber>
    </submittedName>
</protein>
<evidence type="ECO:0000256" key="2">
    <source>
        <dbReference type="ARBA" id="ARBA00007937"/>
    </source>
</evidence>
<feature type="compositionally biased region" description="Basic and acidic residues" evidence="6">
    <location>
        <begin position="31"/>
        <end position="48"/>
    </location>
</feature>
<evidence type="ECO:0000313" key="9">
    <source>
        <dbReference type="Proteomes" id="UP000507470"/>
    </source>
</evidence>
<dbReference type="GO" id="GO:0006631">
    <property type="term" value="P:fatty acid metabolic process"/>
    <property type="evidence" value="ECO:0007669"/>
    <property type="project" value="TreeGrafter"/>
</dbReference>
<dbReference type="InterPro" id="IPR045520">
    <property type="entry name" value="GPAT/DHAPAT_C"/>
</dbReference>
<dbReference type="OrthoDB" id="5962536at2759"/>